<protein>
    <submittedName>
        <fullName evidence="4">Prefoldin beta-like protein</fullName>
    </submittedName>
</protein>
<dbReference type="PANTHER" id="PTHR13303">
    <property type="entry name" value="PREFOLDIN SUBUNIT 2"/>
    <property type="match status" value="1"/>
</dbReference>
<dbReference type="CDD" id="cd23163">
    <property type="entry name" value="Prefoldin_2"/>
    <property type="match status" value="1"/>
</dbReference>
<dbReference type="SUPFAM" id="SSF46579">
    <property type="entry name" value="Prefoldin"/>
    <property type="match status" value="1"/>
</dbReference>
<dbReference type="InterPro" id="IPR002777">
    <property type="entry name" value="PFD_beta-like"/>
</dbReference>
<keyword evidence="2" id="KW-0143">Chaperone</keyword>
<dbReference type="Gene3D" id="1.10.287.370">
    <property type="match status" value="1"/>
</dbReference>
<dbReference type="InterPro" id="IPR027235">
    <property type="entry name" value="PFD2"/>
</dbReference>
<name>A0ABQ8GW18_9PEZI</name>
<feature type="coiled-coil region" evidence="3">
    <location>
        <begin position="14"/>
        <end position="41"/>
    </location>
</feature>
<evidence type="ECO:0000256" key="2">
    <source>
        <dbReference type="ARBA" id="ARBA00023186"/>
    </source>
</evidence>
<dbReference type="Pfam" id="PF01920">
    <property type="entry name" value="Prefoldin_2"/>
    <property type="match status" value="1"/>
</dbReference>
<dbReference type="EMBL" id="JAGTJR010000001">
    <property type="protein sequence ID" value="KAH7064527.1"/>
    <property type="molecule type" value="Genomic_DNA"/>
</dbReference>
<gene>
    <name evidence="4" type="ORF">B0J12DRAFT_733978</name>
</gene>
<feature type="coiled-coil region" evidence="3">
    <location>
        <begin position="85"/>
        <end position="112"/>
    </location>
</feature>
<evidence type="ECO:0000256" key="3">
    <source>
        <dbReference type="SAM" id="Coils"/>
    </source>
</evidence>
<evidence type="ECO:0000313" key="4">
    <source>
        <dbReference type="EMBL" id="KAH7064527.1"/>
    </source>
</evidence>
<accession>A0ABQ8GW18</accession>
<comment type="similarity">
    <text evidence="1">Belongs to the prefoldin subunit beta family.</text>
</comment>
<dbReference type="InterPro" id="IPR009053">
    <property type="entry name" value="Prefoldin"/>
</dbReference>
<reference evidence="4 5" key="1">
    <citation type="journal article" date="2021" name="Nat. Commun.">
        <title>Genetic determinants of endophytism in the Arabidopsis root mycobiome.</title>
        <authorList>
            <person name="Mesny F."/>
            <person name="Miyauchi S."/>
            <person name="Thiergart T."/>
            <person name="Pickel B."/>
            <person name="Atanasova L."/>
            <person name="Karlsson M."/>
            <person name="Huettel B."/>
            <person name="Barry K.W."/>
            <person name="Haridas S."/>
            <person name="Chen C."/>
            <person name="Bauer D."/>
            <person name="Andreopoulos W."/>
            <person name="Pangilinan J."/>
            <person name="LaButti K."/>
            <person name="Riley R."/>
            <person name="Lipzen A."/>
            <person name="Clum A."/>
            <person name="Drula E."/>
            <person name="Henrissat B."/>
            <person name="Kohler A."/>
            <person name="Grigoriev I.V."/>
            <person name="Martin F.M."/>
            <person name="Hacquard S."/>
        </authorList>
    </citation>
    <scope>NUCLEOTIDE SEQUENCE [LARGE SCALE GENOMIC DNA]</scope>
    <source>
        <strain evidence="4 5">MPI-SDFR-AT-0080</strain>
    </source>
</reference>
<proteinExistence type="inferred from homology"/>
<dbReference type="Proteomes" id="UP000774617">
    <property type="component" value="Unassembled WGS sequence"/>
</dbReference>
<keyword evidence="5" id="KW-1185">Reference proteome</keyword>
<evidence type="ECO:0000256" key="1">
    <source>
        <dbReference type="ARBA" id="ARBA00008045"/>
    </source>
</evidence>
<sequence>MAQALSQKKQQGMAHQLQIQYSNYKNILQQLAQKIGDVEQETEEHKLVLETLEPLPEDRKCFRMINGVLVERTVKDVIPALKTNSEGLKKVLDDLLKQYKTKQEEMDKWKKKNNIQVVQQ</sequence>
<evidence type="ECO:0000313" key="5">
    <source>
        <dbReference type="Proteomes" id="UP000774617"/>
    </source>
</evidence>
<keyword evidence="3" id="KW-0175">Coiled coil</keyword>
<organism evidence="4 5">
    <name type="scientific">Macrophomina phaseolina</name>
    <dbReference type="NCBI Taxonomy" id="35725"/>
    <lineage>
        <taxon>Eukaryota</taxon>
        <taxon>Fungi</taxon>
        <taxon>Dikarya</taxon>
        <taxon>Ascomycota</taxon>
        <taxon>Pezizomycotina</taxon>
        <taxon>Dothideomycetes</taxon>
        <taxon>Dothideomycetes incertae sedis</taxon>
        <taxon>Botryosphaeriales</taxon>
        <taxon>Botryosphaeriaceae</taxon>
        <taxon>Macrophomina</taxon>
    </lineage>
</organism>
<comment type="caution">
    <text evidence="4">The sequence shown here is derived from an EMBL/GenBank/DDBJ whole genome shotgun (WGS) entry which is preliminary data.</text>
</comment>